<evidence type="ECO:0000256" key="1">
    <source>
        <dbReference type="SAM" id="MobiDB-lite"/>
    </source>
</evidence>
<dbReference type="EMBL" id="JAGFBS010000003">
    <property type="protein sequence ID" value="KAG6380379.1"/>
    <property type="molecule type" value="Genomic_DNA"/>
</dbReference>
<feature type="region of interest" description="Disordered" evidence="1">
    <location>
        <begin position="121"/>
        <end position="182"/>
    </location>
</feature>
<feature type="region of interest" description="Disordered" evidence="1">
    <location>
        <begin position="1029"/>
        <end position="1100"/>
    </location>
</feature>
<evidence type="ECO:0000313" key="2">
    <source>
        <dbReference type="EMBL" id="KAG6380379.1"/>
    </source>
</evidence>
<name>A0A8I2YVU7_9AGAM</name>
<feature type="region of interest" description="Disordered" evidence="1">
    <location>
        <begin position="1"/>
        <end position="108"/>
    </location>
</feature>
<accession>A0A8I2YVU7</accession>
<organism evidence="2 3">
    <name type="scientific">Boletus reticuloceps</name>
    <dbReference type="NCBI Taxonomy" id="495285"/>
    <lineage>
        <taxon>Eukaryota</taxon>
        <taxon>Fungi</taxon>
        <taxon>Dikarya</taxon>
        <taxon>Basidiomycota</taxon>
        <taxon>Agaricomycotina</taxon>
        <taxon>Agaricomycetes</taxon>
        <taxon>Agaricomycetidae</taxon>
        <taxon>Boletales</taxon>
        <taxon>Boletineae</taxon>
        <taxon>Boletaceae</taxon>
        <taxon>Boletoideae</taxon>
        <taxon>Boletus</taxon>
    </lineage>
</organism>
<keyword evidence="3" id="KW-1185">Reference proteome</keyword>
<feature type="compositionally biased region" description="Polar residues" evidence="1">
    <location>
        <begin position="221"/>
        <end position="235"/>
    </location>
</feature>
<feature type="region of interest" description="Disordered" evidence="1">
    <location>
        <begin position="1284"/>
        <end position="1311"/>
    </location>
</feature>
<reference evidence="2" key="1">
    <citation type="submission" date="2021-03" db="EMBL/GenBank/DDBJ databases">
        <title>Evolutionary innovations through gain and loss of genes in the ectomycorrhizal Boletales.</title>
        <authorList>
            <person name="Wu G."/>
            <person name="Miyauchi S."/>
            <person name="Morin E."/>
            <person name="Yang Z.-L."/>
            <person name="Xu J."/>
            <person name="Martin F.M."/>
        </authorList>
    </citation>
    <scope>NUCLEOTIDE SEQUENCE</scope>
    <source>
        <strain evidence="2">BR01</strain>
    </source>
</reference>
<proteinExistence type="predicted"/>
<protein>
    <submittedName>
        <fullName evidence="2">Uncharacterized protein</fullName>
    </submittedName>
</protein>
<feature type="compositionally biased region" description="Polar residues" evidence="1">
    <location>
        <begin position="160"/>
        <end position="176"/>
    </location>
</feature>
<feature type="region of interest" description="Disordered" evidence="1">
    <location>
        <begin position="936"/>
        <end position="989"/>
    </location>
</feature>
<feature type="compositionally biased region" description="Basic and acidic residues" evidence="1">
    <location>
        <begin position="794"/>
        <end position="803"/>
    </location>
</feature>
<feature type="region of interest" description="Disordered" evidence="1">
    <location>
        <begin position="1242"/>
        <end position="1270"/>
    </location>
</feature>
<evidence type="ECO:0000313" key="3">
    <source>
        <dbReference type="Proteomes" id="UP000683000"/>
    </source>
</evidence>
<feature type="region of interest" description="Disordered" evidence="1">
    <location>
        <begin position="215"/>
        <end position="299"/>
    </location>
</feature>
<feature type="region of interest" description="Disordered" evidence="1">
    <location>
        <begin position="696"/>
        <end position="744"/>
    </location>
</feature>
<gene>
    <name evidence="2" type="ORF">JVT61DRAFT_8494</name>
</gene>
<dbReference type="OrthoDB" id="2758439at2759"/>
<sequence>MHPEHENATQKAGQPGQRLPDIPSFSNERMEEQVGGGRRAASPPPEQTPTRLRSKVKATERDTGLVRNAGTRRERLLHDLPTISESPIPSPSGEHDEPSQGRQIQCASLLFNGVPSQYPYLTCQPKSSSSLQQTSASPSVDTQRPRRSSEATLSGPAWPPTSTSTEEPKNIVSSHPSPRRRALSVLPAGVGLPLPRIPPQPSLVGLKETLACVMPDGVTPQKPSVTRDSLTTTGAGQVPHDRTEDGTNEQTPRAARPDELPSTFTDFELGSDAGFDLQLPERPETPTPSSRSKGAPKLLTAGVDETDKAVAGPSALGRTPARVNSILDESFQDINLLFSQLASRVGLPFQQVINRFMKQYARTCSNNYWNTYQKFHASNKEQELARLGDIDLTALTPSVHTIKNCYEQFQQEYPDTWQNILSTFEAVDHSAEGGKSLAHRQALFLRLSKHYCQVFTGISKAHGFETAFVMAGSVIHQDGGNGAVYVSPGAVNFWLERCRADDNEILAHFKAHIYNRGSLDNVTLAFDGLPGEALSAAGVGAETSKTITKNTDNGDEAEIIEVGEREDHSLLRSAFVQALTKVGCQWASRKLFPWKGLPSKLASSGVVCHNFPDSVPFPGEDRHRSKGGSKGISDLSLTECSILIAAFNKPSKEGLYFEQKPKGIADLRARRFPVIIGAAPEYDSPHQFGKRMFADGSIDRKGLPRPPNTAATRIKKKKSTVSRSKGKGKAVAPPATSAAWSLSESDDIQEIPALPPLEKRTLPLRKRRPAKCSTVKNGSDIEVQDISSPSGSEFKPEDGDRQQTRRVASTDDEEGEMTSEGAPDSDIAGVPLPRKRKAKAELPARPLKKRVFVEVPVRAPATKDKGKAPAHPFKKSRVPASPASSHDEVEFPTMLSTFKSLQPATANPMCEETSVTATEALPPPLVLNTVATTAPQVHERPKPRLVTKETASATQRDIDPFSQRRGLSSLPPGHVTSGEGSGGGFRHNEPVMEASLSSLPPPVPPLSAKGTGGHAVDPLRLQVDATVLPPAQPSKPSLGEHQPAQHAQDNSIRAQEPPSLAPLIMPSLGEHQPAQRAQDAPPVIVPPLGEHQPAQRAQDYSIRTQDAPPLVPFIMLPAVPPMTAADTALGIAPTLRQAPRALPPMTTGEMTPPIAPAIKRPAAAVPPVSPDDPAIPVAPPQGSMLATHVPPQHSQEAAPTFSHDHVPYPHGWYGPPGPGPRFHGYPRAYFGPYSGWRYPEMDSSGARPPGFPSNDSMAHPAKQAPGPFDMGPFYYPGQPFAYPNGFQLPNAPGSSEGRHATQGGAAGDDKK</sequence>
<feature type="compositionally biased region" description="Basic residues" evidence="1">
    <location>
        <begin position="713"/>
        <end position="728"/>
    </location>
</feature>
<dbReference type="Proteomes" id="UP000683000">
    <property type="component" value="Unassembled WGS sequence"/>
</dbReference>
<feature type="compositionally biased region" description="Low complexity" evidence="1">
    <location>
        <begin position="124"/>
        <end position="139"/>
    </location>
</feature>
<comment type="caution">
    <text evidence="2">The sequence shown here is derived from an EMBL/GenBank/DDBJ whole genome shotgun (WGS) entry which is preliminary data.</text>
</comment>
<feature type="region of interest" description="Disordered" evidence="1">
    <location>
        <begin position="759"/>
        <end position="886"/>
    </location>
</feature>